<feature type="region of interest" description="Disordered" evidence="1">
    <location>
        <begin position="60"/>
        <end position="102"/>
    </location>
</feature>
<feature type="compositionally biased region" description="Basic and acidic residues" evidence="1">
    <location>
        <begin position="60"/>
        <end position="78"/>
    </location>
</feature>
<protein>
    <submittedName>
        <fullName evidence="2">Uncharacterized protein</fullName>
    </submittedName>
</protein>
<gene>
    <name evidence="2" type="ORF">ANN_01423</name>
</gene>
<accession>A0ABQ8TVY7</accession>
<dbReference type="EMBL" id="JAJSOF020000003">
    <property type="protein sequence ID" value="KAJ4450016.1"/>
    <property type="molecule type" value="Genomic_DNA"/>
</dbReference>
<evidence type="ECO:0000256" key="1">
    <source>
        <dbReference type="SAM" id="MobiDB-lite"/>
    </source>
</evidence>
<reference evidence="2 3" key="1">
    <citation type="journal article" date="2022" name="Allergy">
        <title>Genome assembly and annotation of Periplaneta americana reveal a comprehensive cockroach allergen profile.</title>
        <authorList>
            <person name="Wang L."/>
            <person name="Xiong Q."/>
            <person name="Saelim N."/>
            <person name="Wang L."/>
            <person name="Nong W."/>
            <person name="Wan A.T."/>
            <person name="Shi M."/>
            <person name="Liu X."/>
            <person name="Cao Q."/>
            <person name="Hui J.H.L."/>
            <person name="Sookrung N."/>
            <person name="Leung T.F."/>
            <person name="Tungtrongchitr A."/>
            <person name="Tsui S.K.W."/>
        </authorList>
    </citation>
    <scope>NUCLEOTIDE SEQUENCE [LARGE SCALE GENOMIC DNA]</scope>
    <source>
        <strain evidence="2">PWHHKU_190912</strain>
    </source>
</reference>
<organism evidence="2 3">
    <name type="scientific">Periplaneta americana</name>
    <name type="common">American cockroach</name>
    <name type="synonym">Blatta americana</name>
    <dbReference type="NCBI Taxonomy" id="6978"/>
    <lineage>
        <taxon>Eukaryota</taxon>
        <taxon>Metazoa</taxon>
        <taxon>Ecdysozoa</taxon>
        <taxon>Arthropoda</taxon>
        <taxon>Hexapoda</taxon>
        <taxon>Insecta</taxon>
        <taxon>Pterygota</taxon>
        <taxon>Neoptera</taxon>
        <taxon>Polyneoptera</taxon>
        <taxon>Dictyoptera</taxon>
        <taxon>Blattodea</taxon>
        <taxon>Blattoidea</taxon>
        <taxon>Blattidae</taxon>
        <taxon>Blattinae</taxon>
        <taxon>Periplaneta</taxon>
    </lineage>
</organism>
<dbReference type="Proteomes" id="UP001148838">
    <property type="component" value="Unassembled WGS sequence"/>
</dbReference>
<proteinExistence type="predicted"/>
<keyword evidence="3" id="KW-1185">Reference proteome</keyword>
<evidence type="ECO:0000313" key="3">
    <source>
        <dbReference type="Proteomes" id="UP001148838"/>
    </source>
</evidence>
<comment type="caution">
    <text evidence="2">The sequence shown here is derived from an EMBL/GenBank/DDBJ whole genome shotgun (WGS) entry which is preliminary data.</text>
</comment>
<sequence>MKTGVRFKKHLYLADVLELVSRPLGRRTKPLTGHMWPAGAHLESLFYVLVHIVASRRDGSSATEVEVRRPRKQTEHVEMGVCDNHVGSKNGEEDSGKAECPMERLLQEGGW</sequence>
<name>A0ABQ8TVY7_PERAM</name>
<feature type="compositionally biased region" description="Basic and acidic residues" evidence="1">
    <location>
        <begin position="90"/>
        <end position="102"/>
    </location>
</feature>
<evidence type="ECO:0000313" key="2">
    <source>
        <dbReference type="EMBL" id="KAJ4450016.1"/>
    </source>
</evidence>